<protein>
    <submittedName>
        <fullName evidence="1">Uncharacterized protein</fullName>
    </submittedName>
</protein>
<name>A0A6H1ZSJ5_9ZZZZ</name>
<evidence type="ECO:0000313" key="2">
    <source>
        <dbReference type="EMBL" id="QJI00011.1"/>
    </source>
</evidence>
<dbReference type="AlphaFoldDB" id="A0A6H1ZSJ5"/>
<accession>A0A6H1ZSJ5</accession>
<organism evidence="1">
    <name type="scientific">viral metagenome</name>
    <dbReference type="NCBI Taxonomy" id="1070528"/>
    <lineage>
        <taxon>unclassified sequences</taxon>
        <taxon>metagenomes</taxon>
        <taxon>organismal metagenomes</taxon>
    </lineage>
</organism>
<proteinExistence type="predicted"/>
<evidence type="ECO:0000313" key="1">
    <source>
        <dbReference type="EMBL" id="QJA50170.1"/>
    </source>
</evidence>
<dbReference type="EMBL" id="MT144822">
    <property type="protein sequence ID" value="QJI00011.1"/>
    <property type="molecule type" value="Genomic_DNA"/>
</dbReference>
<gene>
    <name evidence="1" type="ORF">TM448A01627_0005</name>
    <name evidence="2" type="ORF">TM448B01789_0009</name>
</gene>
<dbReference type="EMBL" id="MT144178">
    <property type="protein sequence ID" value="QJA50170.1"/>
    <property type="molecule type" value="Genomic_DNA"/>
</dbReference>
<reference evidence="1" key="1">
    <citation type="submission" date="2020-03" db="EMBL/GenBank/DDBJ databases">
        <title>The deep terrestrial virosphere.</title>
        <authorList>
            <person name="Holmfeldt K."/>
            <person name="Nilsson E."/>
            <person name="Simone D."/>
            <person name="Lopez-Fernandez M."/>
            <person name="Wu X."/>
            <person name="de Brujin I."/>
            <person name="Lundin D."/>
            <person name="Andersson A."/>
            <person name="Bertilsson S."/>
            <person name="Dopson M."/>
        </authorList>
    </citation>
    <scope>NUCLEOTIDE SEQUENCE</scope>
    <source>
        <strain evidence="1">TM448A01627</strain>
        <strain evidence="2">TM448B01789</strain>
    </source>
</reference>
<sequence length="146" mass="16124">MNGPEPIAVLFGIQHVSIAPISEGWVPLSWAKKTGPRPIGPITERDRALDRARAYVATYPHTSVLDVPDGYDPVERGMIHVDQREGEWLEIMHEGRSGNSFASLGSFDAGMRKRAIAYALLQCPIYGARLGRLLSQDLCLAREAVR</sequence>